<gene>
    <name evidence="2" type="ORF">NMOB1V02_LOCUS4964</name>
</gene>
<dbReference type="PANTHER" id="PTHR10378">
    <property type="entry name" value="LIM DOMAIN-BINDING PROTEIN"/>
    <property type="match status" value="1"/>
</dbReference>
<feature type="compositionally biased region" description="Low complexity" evidence="1">
    <location>
        <begin position="260"/>
        <end position="270"/>
    </location>
</feature>
<feature type="compositionally biased region" description="Pro residues" evidence="1">
    <location>
        <begin position="137"/>
        <end position="158"/>
    </location>
</feature>
<dbReference type="InterPro" id="IPR029005">
    <property type="entry name" value="LIM-bd/SEUSS"/>
</dbReference>
<dbReference type="Proteomes" id="UP000678499">
    <property type="component" value="Unassembled WGS sequence"/>
</dbReference>
<feature type="region of interest" description="Disordered" evidence="1">
    <location>
        <begin position="119"/>
        <end position="203"/>
    </location>
</feature>
<dbReference type="EMBL" id="OA882874">
    <property type="protein sequence ID" value="CAD7277229.1"/>
    <property type="molecule type" value="Genomic_DNA"/>
</dbReference>
<feature type="region of interest" description="Disordered" evidence="1">
    <location>
        <begin position="1"/>
        <end position="21"/>
    </location>
</feature>
<feature type="compositionally biased region" description="Pro residues" evidence="1">
    <location>
        <begin position="290"/>
        <end position="301"/>
    </location>
</feature>
<dbReference type="OrthoDB" id="6369719at2759"/>
<organism evidence="2">
    <name type="scientific">Notodromas monacha</name>
    <dbReference type="NCBI Taxonomy" id="399045"/>
    <lineage>
        <taxon>Eukaryota</taxon>
        <taxon>Metazoa</taxon>
        <taxon>Ecdysozoa</taxon>
        <taxon>Arthropoda</taxon>
        <taxon>Crustacea</taxon>
        <taxon>Oligostraca</taxon>
        <taxon>Ostracoda</taxon>
        <taxon>Podocopa</taxon>
        <taxon>Podocopida</taxon>
        <taxon>Cypridocopina</taxon>
        <taxon>Cypridoidea</taxon>
        <taxon>Cyprididae</taxon>
        <taxon>Notodromas</taxon>
    </lineage>
</organism>
<sequence length="538" mass="58489">MEWKGTGKKLVNGANKKTTGAREWQASKLNTGGIQGNPVTLHEAAASSTRRPLRCVRTRISVMECVLNLDMILFLKQANRVRKIATRLEILQPPLPAFPSSDNAFVSRGSRPMTLNDVEHGGGNPGFWQNSMRMPSTPSPRLPTPGPASMPSMPPGGPTTPGTPGVPGGPLTPQPHSSPSPGYFGGPPPMNTSLGPMSGGGPMPMGGPMQMSGPPQYMHQGPMPPHPMQHHPGGMMGPGGGGPMHHQQMGPGTPGPPTPMGHHPGQSPGHGPSPRPMGHPMGPMSAGSPVGPPHPNMPPNMGPNMGPQMGMHGPYPPPQRRHAPLFGQPDYRIFELNKRLQQRSEDMDTSSLWWDAFATEFFEDEATLTLTFCLEDGPKRYTIGRTLIPRYFRSLFEGGVTDVYFHLRHPKESFHNPTITLDCDQCTMVSHHGKPLFTKCNASQSDRYRKAQCPRDLNQASIGLMLVFMGISRVFGASMPTDRVRGYLGYLGSRSSGPASSKQRGIDVIRGIFLKQRSEGEMQQQKNRRFVFVSHDDE</sequence>
<feature type="region of interest" description="Disordered" evidence="1">
    <location>
        <begin position="239"/>
        <end position="325"/>
    </location>
</feature>
<keyword evidence="3" id="KW-1185">Reference proteome</keyword>
<proteinExistence type="predicted"/>
<evidence type="ECO:0000313" key="2">
    <source>
        <dbReference type="EMBL" id="CAD7277229.1"/>
    </source>
</evidence>
<name>A0A7R9BKX6_9CRUS</name>
<dbReference type="Pfam" id="PF01803">
    <property type="entry name" value="LIM_bind"/>
    <property type="match status" value="1"/>
</dbReference>
<evidence type="ECO:0000256" key="1">
    <source>
        <dbReference type="SAM" id="MobiDB-lite"/>
    </source>
</evidence>
<accession>A0A7R9BKX6</accession>
<dbReference type="AlphaFoldDB" id="A0A7R9BKX6"/>
<reference evidence="2" key="1">
    <citation type="submission" date="2020-11" db="EMBL/GenBank/DDBJ databases">
        <authorList>
            <person name="Tran Van P."/>
        </authorList>
    </citation>
    <scope>NUCLEOTIDE SEQUENCE</scope>
</reference>
<feature type="compositionally biased region" description="Polar residues" evidence="1">
    <location>
        <begin position="127"/>
        <end position="136"/>
    </location>
</feature>
<dbReference type="EMBL" id="CAJPEX010000837">
    <property type="protein sequence ID" value="CAG0917381.1"/>
    <property type="molecule type" value="Genomic_DNA"/>
</dbReference>
<protein>
    <submittedName>
        <fullName evidence="2">Uncharacterized protein</fullName>
    </submittedName>
</protein>
<feature type="compositionally biased region" description="Low complexity" evidence="1">
    <location>
        <begin position="302"/>
        <end position="313"/>
    </location>
</feature>
<evidence type="ECO:0000313" key="3">
    <source>
        <dbReference type="Proteomes" id="UP000678499"/>
    </source>
</evidence>